<sequence length="321" mass="37216">MRIRRISMDQKDFRVIHGWVDDIVRDHARSGYRLLVRQDEWQVADLALDQLLCSMKLEDEVSVVVASTRPGRVLVLVDRTTGEGANFVREGIRRWPGEGDLLVILATAGYFTIALGWMALPALLCFVLLYWLVTHRIPEAKRRRATTRIDYLIDREYCRWHAMRTRQGGAVRANRRPRSGRRERVSASKLAQMGVCERLVLFEYRYGQRRSAQQRKDMARGGREHRCFFREGQVQPIRKGPCFIATLVYGEGREVSALRLFRDRVLRRSMLGRGVILAYYRAAPAVCRILAGHPWLIRAMRALLRPAIWMAAGLERWRGGR</sequence>
<reference evidence="2" key="1">
    <citation type="submission" date="2005-08" db="EMBL/GenBank/DDBJ databases">
        <title>Complete sequence of Dechloromonas aromatica RCB.</title>
        <authorList>
            <person name="Salinero K.K."/>
            <person name="Copeland A."/>
            <person name="Lucas S."/>
            <person name="Lapidus A."/>
            <person name="Barry K."/>
            <person name="Detter J.C."/>
            <person name="Glavina T."/>
            <person name="Hammon N."/>
            <person name="Israni S."/>
            <person name="Pitluck S."/>
            <person name="Di Bartolo G."/>
            <person name="Trong S."/>
            <person name="Schmutz J."/>
            <person name="Larimer F."/>
            <person name="Land M."/>
            <person name="Ivanova N."/>
            <person name="Richardson P."/>
        </authorList>
    </citation>
    <scope>NUCLEOTIDE SEQUENCE</scope>
    <source>
        <strain evidence="2">RCB</strain>
    </source>
</reference>
<name>Q47D20_DECAR</name>
<gene>
    <name evidence="2" type="ordered locus">Daro_2528</name>
</gene>
<dbReference type="KEGG" id="dar:Daro_2528"/>
<keyword evidence="1" id="KW-0812">Transmembrane</keyword>
<feature type="transmembrane region" description="Helical" evidence="1">
    <location>
        <begin position="101"/>
        <end position="133"/>
    </location>
</feature>
<evidence type="ECO:0000313" key="2">
    <source>
        <dbReference type="EMBL" id="AAZ47261.1"/>
    </source>
</evidence>
<dbReference type="STRING" id="159087.Daro_2528"/>
<evidence type="ECO:0000256" key="1">
    <source>
        <dbReference type="SAM" id="Phobius"/>
    </source>
</evidence>
<dbReference type="AlphaFoldDB" id="Q47D20"/>
<organism evidence="2">
    <name type="scientific">Dechloromonas aromatica (strain RCB)</name>
    <dbReference type="NCBI Taxonomy" id="159087"/>
    <lineage>
        <taxon>Bacteria</taxon>
        <taxon>Pseudomonadati</taxon>
        <taxon>Pseudomonadota</taxon>
        <taxon>Betaproteobacteria</taxon>
        <taxon>Rhodocyclales</taxon>
        <taxon>Azonexaceae</taxon>
        <taxon>Dechloromonas</taxon>
    </lineage>
</organism>
<dbReference type="NCBIfam" id="NF041770">
    <property type="entry name" value="CFI_box_CTERM"/>
    <property type="match status" value="1"/>
</dbReference>
<dbReference type="EMBL" id="CP000089">
    <property type="protein sequence ID" value="AAZ47261.1"/>
    <property type="molecule type" value="Genomic_DNA"/>
</dbReference>
<keyword evidence="1" id="KW-0472">Membrane</keyword>
<dbReference type="eggNOG" id="COG4886">
    <property type="taxonomic scope" value="Bacteria"/>
</dbReference>
<keyword evidence="1" id="KW-1133">Transmembrane helix</keyword>
<dbReference type="InterPro" id="IPR049886">
    <property type="entry name" value="CFI_box_CTERM_dom"/>
</dbReference>
<accession>Q47D20</accession>
<dbReference type="HOGENOM" id="CLU_865253_0_0_4"/>
<protein>
    <submittedName>
        <fullName evidence="2">Uncharacterized protein</fullName>
    </submittedName>
</protein>
<proteinExistence type="predicted"/>